<proteinExistence type="predicted"/>
<feature type="region of interest" description="Disordered" evidence="1">
    <location>
        <begin position="557"/>
        <end position="600"/>
    </location>
</feature>
<feature type="compositionally biased region" description="Polar residues" evidence="1">
    <location>
        <begin position="247"/>
        <end position="273"/>
    </location>
</feature>
<name>A0A8H7E2Z2_9EURO</name>
<reference evidence="2" key="1">
    <citation type="submission" date="2020-02" db="EMBL/GenBank/DDBJ databases">
        <authorList>
            <person name="Palmer J.M."/>
        </authorList>
    </citation>
    <scope>NUCLEOTIDE SEQUENCE</scope>
    <source>
        <strain evidence="2">EPUS1.4</strain>
        <tissue evidence="2">Thallus</tissue>
    </source>
</reference>
<comment type="caution">
    <text evidence="2">The sequence shown here is derived from an EMBL/GenBank/DDBJ whole genome shotgun (WGS) entry which is preliminary data.</text>
</comment>
<organism evidence="2 3">
    <name type="scientific">Endocarpon pusillum</name>
    <dbReference type="NCBI Taxonomy" id="364733"/>
    <lineage>
        <taxon>Eukaryota</taxon>
        <taxon>Fungi</taxon>
        <taxon>Dikarya</taxon>
        <taxon>Ascomycota</taxon>
        <taxon>Pezizomycotina</taxon>
        <taxon>Eurotiomycetes</taxon>
        <taxon>Chaetothyriomycetidae</taxon>
        <taxon>Verrucariales</taxon>
        <taxon>Verrucariaceae</taxon>
        <taxon>Endocarpon</taxon>
    </lineage>
</organism>
<dbReference type="Proteomes" id="UP000606974">
    <property type="component" value="Unassembled WGS sequence"/>
</dbReference>
<dbReference type="OrthoDB" id="10070995at2759"/>
<evidence type="ECO:0000256" key="1">
    <source>
        <dbReference type="SAM" id="MobiDB-lite"/>
    </source>
</evidence>
<feature type="compositionally biased region" description="Low complexity" evidence="1">
    <location>
        <begin position="579"/>
        <end position="593"/>
    </location>
</feature>
<dbReference type="EMBL" id="JAACFV010000068">
    <property type="protein sequence ID" value="KAF7507477.1"/>
    <property type="molecule type" value="Genomic_DNA"/>
</dbReference>
<feature type="region of interest" description="Disordered" evidence="1">
    <location>
        <begin position="469"/>
        <end position="509"/>
    </location>
</feature>
<feature type="region of interest" description="Disordered" evidence="1">
    <location>
        <begin position="197"/>
        <end position="221"/>
    </location>
</feature>
<feature type="compositionally biased region" description="Polar residues" evidence="1">
    <location>
        <begin position="482"/>
        <end position="491"/>
    </location>
</feature>
<accession>A0A8H7E2Z2</accession>
<keyword evidence="3" id="KW-1185">Reference proteome</keyword>
<feature type="compositionally biased region" description="Polar residues" evidence="1">
    <location>
        <begin position="557"/>
        <end position="574"/>
    </location>
</feature>
<sequence length="716" mass="77854">MEVDNAFAEVFQAFMAIPNAKSQFSLDKPIPPGVLLQYPTVAKVIFSNEPGCAVNYRAIVEKIKVLEPYFKMTSCGPRLMEYFAVLRKRRNKWAVAFANYQSHMIMTFLVEQKLYGRPLNASQRAAFPDGPRAVLSESLAAAWHELSAIKSSRGFAQNVRILEECIKQHKIYLKRKAAAEQQRQALVKQKQAETRKAKKAALASSAVPHQQRPRAVQSTFNPDLPDFAQFITSFASPTPPAVAASSNKKPQQVTANISQASKTANSTNATVENKSAKRNGARAAAAKAQPNTMAATSTKMTSQPSANSMAQTSLGAIAPTSANSAAQNNMMMMGPTPAVRIDKPTSTEITRLTRNPGTTGEEWMMEEWEFPSFLSIHGYPPPNCFVGPVAGSHGVHKVYIEHQPKYSPEELEKYKQMGTQPPPARYVELWLKGVSHQTPVISQIPNTTTSNGMINMNDAPACTVTAINHDGSDKEVEPPSLGHTSSTSNAGSAREELTEQSSTEPGMNNEADVELEKAIRTEIGAANPDFAASTNNLPATVPGTIEQAQATIEQNTSTTLEVSQDVPSNETGASLSACPPASNSPTLTSSNSTGWTVAPADPSELMSFEEFTERFNNGEFQDELPAYDPSLDTTLDPTLNQNLNPTVDPTFDPTLNHTLNPTFEPRKQSQDLSVDMGWQGWDGDIALPPFGSTPDIAGFEENQYFNELFGRGDCDD</sequence>
<feature type="region of interest" description="Disordered" evidence="1">
    <location>
        <begin position="238"/>
        <end position="309"/>
    </location>
</feature>
<gene>
    <name evidence="2" type="ORF">GJ744_010408</name>
</gene>
<evidence type="ECO:0000313" key="2">
    <source>
        <dbReference type="EMBL" id="KAF7507477.1"/>
    </source>
</evidence>
<feature type="compositionally biased region" description="Polar residues" evidence="1">
    <location>
        <begin position="289"/>
        <end position="309"/>
    </location>
</feature>
<evidence type="ECO:0000313" key="3">
    <source>
        <dbReference type="Proteomes" id="UP000606974"/>
    </source>
</evidence>
<protein>
    <submittedName>
        <fullName evidence="2">Uncharacterized protein</fullName>
    </submittedName>
</protein>
<dbReference type="AlphaFoldDB" id="A0A8H7E2Z2"/>